<feature type="transmembrane region" description="Helical" evidence="1">
    <location>
        <begin position="123"/>
        <end position="147"/>
    </location>
</feature>
<dbReference type="SUPFAM" id="SSF50156">
    <property type="entry name" value="PDZ domain-like"/>
    <property type="match status" value="1"/>
</dbReference>
<accession>A0A0R3WTR0</accession>
<dbReference type="InterPro" id="IPR001478">
    <property type="entry name" value="PDZ"/>
</dbReference>
<dbReference type="STRING" id="6205.A0A0R3WTR0"/>
<dbReference type="SMART" id="SM00228">
    <property type="entry name" value="PDZ"/>
    <property type="match status" value="1"/>
</dbReference>
<dbReference type="PANTHER" id="PTHR10878">
    <property type="entry name" value="SEGMENT POLARITY PROTEIN DISHEVELLED"/>
    <property type="match status" value="1"/>
</dbReference>
<dbReference type="OrthoDB" id="10031689at2759"/>
<dbReference type="InterPro" id="IPR036034">
    <property type="entry name" value="PDZ_sf"/>
</dbReference>
<evidence type="ECO:0000256" key="1">
    <source>
        <dbReference type="SAM" id="Phobius"/>
    </source>
</evidence>
<evidence type="ECO:0000313" key="5">
    <source>
        <dbReference type="WBParaSite" id="TTAC_0000415001-mRNA-1"/>
    </source>
</evidence>
<proteinExistence type="predicted"/>
<evidence type="ECO:0000259" key="2">
    <source>
        <dbReference type="PROSITE" id="PS50106"/>
    </source>
</evidence>
<dbReference type="FunFam" id="2.30.42.10:FF:000203">
    <property type="entry name" value="DiSHevelled related"/>
    <property type="match status" value="1"/>
</dbReference>
<dbReference type="WBParaSite" id="TTAC_0000415001-mRNA-1">
    <property type="protein sequence ID" value="TTAC_0000415001-mRNA-1"/>
    <property type="gene ID" value="TTAC_0000415001"/>
</dbReference>
<keyword evidence="4" id="KW-1185">Reference proteome</keyword>
<keyword evidence="1" id="KW-1133">Transmembrane helix</keyword>
<evidence type="ECO:0000313" key="3">
    <source>
        <dbReference type="EMBL" id="VDM24255.1"/>
    </source>
</evidence>
<dbReference type="CDD" id="cd06717">
    <property type="entry name" value="PDZ_Dishevelled-like"/>
    <property type="match status" value="1"/>
</dbReference>
<reference evidence="5" key="1">
    <citation type="submission" date="2017-02" db="UniProtKB">
        <authorList>
            <consortium name="WormBaseParasite"/>
        </authorList>
    </citation>
    <scope>IDENTIFICATION</scope>
</reference>
<sequence>MSLNIITVTLNMDSVNFLGISIVGQSTKSGDDGIYVGSIMKGGAVAQDGRIEPGDMILEVNGISFEDMSNDDAVRTLHLSLQFFFSVHPLKKNGLPVVRSSSLLCLLQLIMCTNLVVNQGHDFTLSLNTIIIYLPITFYVFSPWMYVHEL</sequence>
<reference evidence="3 4" key="2">
    <citation type="submission" date="2018-11" db="EMBL/GenBank/DDBJ databases">
        <authorList>
            <consortium name="Pathogen Informatics"/>
        </authorList>
    </citation>
    <scope>NUCLEOTIDE SEQUENCE [LARGE SCALE GENOMIC DNA]</scope>
</reference>
<gene>
    <name evidence="3" type="ORF">TTAC_LOCUS4135</name>
</gene>
<organism evidence="5">
    <name type="scientific">Hydatigena taeniaeformis</name>
    <name type="common">Feline tapeworm</name>
    <name type="synonym">Taenia taeniaeformis</name>
    <dbReference type="NCBI Taxonomy" id="6205"/>
    <lineage>
        <taxon>Eukaryota</taxon>
        <taxon>Metazoa</taxon>
        <taxon>Spiralia</taxon>
        <taxon>Lophotrochozoa</taxon>
        <taxon>Platyhelminthes</taxon>
        <taxon>Cestoda</taxon>
        <taxon>Eucestoda</taxon>
        <taxon>Cyclophyllidea</taxon>
        <taxon>Taeniidae</taxon>
        <taxon>Hydatigera</taxon>
    </lineage>
</organism>
<name>A0A0R3WTR0_HYDTA</name>
<dbReference type="GO" id="GO:0005829">
    <property type="term" value="C:cytosol"/>
    <property type="evidence" value="ECO:0007669"/>
    <property type="project" value="TreeGrafter"/>
</dbReference>
<dbReference type="PANTHER" id="PTHR10878:SF25">
    <property type="entry name" value="SEGMENT POLARITY PROTEIN DISHEVELLED"/>
    <property type="match status" value="1"/>
</dbReference>
<dbReference type="EMBL" id="UYWX01003736">
    <property type="protein sequence ID" value="VDM24255.1"/>
    <property type="molecule type" value="Genomic_DNA"/>
</dbReference>
<protein>
    <submittedName>
        <fullName evidence="5">PDZ domain-containing protein</fullName>
    </submittedName>
</protein>
<dbReference type="InterPro" id="IPR015506">
    <property type="entry name" value="Dsh/Dvl-rel"/>
</dbReference>
<feature type="domain" description="PDZ" evidence="2">
    <location>
        <begin position="7"/>
        <end position="77"/>
    </location>
</feature>
<dbReference type="Gene3D" id="2.30.42.10">
    <property type="match status" value="1"/>
</dbReference>
<dbReference type="Pfam" id="PF00595">
    <property type="entry name" value="PDZ"/>
    <property type="match status" value="1"/>
</dbReference>
<feature type="transmembrane region" description="Helical" evidence="1">
    <location>
        <begin position="97"/>
        <end position="117"/>
    </location>
</feature>
<dbReference type="AlphaFoldDB" id="A0A0R3WTR0"/>
<keyword evidence="1" id="KW-0472">Membrane</keyword>
<dbReference type="PROSITE" id="PS50106">
    <property type="entry name" value="PDZ"/>
    <property type="match status" value="1"/>
</dbReference>
<dbReference type="Proteomes" id="UP000274429">
    <property type="component" value="Unassembled WGS sequence"/>
</dbReference>
<dbReference type="GO" id="GO:0005109">
    <property type="term" value="F:frizzled binding"/>
    <property type="evidence" value="ECO:0007669"/>
    <property type="project" value="TreeGrafter"/>
</dbReference>
<keyword evidence="1" id="KW-0812">Transmembrane</keyword>
<evidence type="ECO:0000313" key="4">
    <source>
        <dbReference type="Proteomes" id="UP000274429"/>
    </source>
</evidence>
<dbReference type="GO" id="GO:0060070">
    <property type="term" value="P:canonical Wnt signaling pathway"/>
    <property type="evidence" value="ECO:0007669"/>
    <property type="project" value="TreeGrafter"/>
</dbReference>